<protein>
    <recommendedName>
        <fullName evidence="3">Peptidase A2 domain-containing protein</fullName>
    </recommendedName>
</protein>
<gene>
    <name evidence="1" type="ORF">PHYSODRAFT_412070</name>
</gene>
<keyword evidence="2" id="KW-1185">Reference proteome</keyword>
<dbReference type="InterPro" id="IPR021109">
    <property type="entry name" value="Peptidase_aspartic_dom_sf"/>
</dbReference>
<name>G4ZYA5_PHYSP</name>
<accession>G4ZYA5</accession>
<feature type="non-terminal residue" evidence="1">
    <location>
        <position position="1"/>
    </location>
</feature>
<organism evidence="1 2">
    <name type="scientific">Phytophthora sojae (strain P6497)</name>
    <name type="common">Soybean stem and root rot agent</name>
    <name type="synonym">Phytophthora megasperma f. sp. glycines</name>
    <dbReference type="NCBI Taxonomy" id="1094619"/>
    <lineage>
        <taxon>Eukaryota</taxon>
        <taxon>Sar</taxon>
        <taxon>Stramenopiles</taxon>
        <taxon>Oomycota</taxon>
        <taxon>Peronosporomycetes</taxon>
        <taxon>Peronosporales</taxon>
        <taxon>Peronosporaceae</taxon>
        <taxon>Phytophthora</taxon>
    </lineage>
</organism>
<dbReference type="RefSeq" id="XP_009533050.1">
    <property type="nucleotide sequence ID" value="XM_009534755.1"/>
</dbReference>
<dbReference type="OMA" id="HERRNCE"/>
<dbReference type="GeneID" id="20651728"/>
<dbReference type="InParanoid" id="G4ZYA5"/>
<proteinExistence type="predicted"/>
<feature type="non-terminal residue" evidence="1">
    <location>
        <position position="174"/>
    </location>
</feature>
<reference evidence="1 2" key="1">
    <citation type="journal article" date="2006" name="Science">
        <title>Phytophthora genome sequences uncover evolutionary origins and mechanisms of pathogenesis.</title>
        <authorList>
            <person name="Tyler B.M."/>
            <person name="Tripathy S."/>
            <person name="Zhang X."/>
            <person name="Dehal P."/>
            <person name="Jiang R.H."/>
            <person name="Aerts A."/>
            <person name="Arredondo F.D."/>
            <person name="Baxter L."/>
            <person name="Bensasson D."/>
            <person name="Beynon J.L."/>
            <person name="Chapman J."/>
            <person name="Damasceno C.M."/>
            <person name="Dorrance A.E."/>
            <person name="Dou D."/>
            <person name="Dickerman A.W."/>
            <person name="Dubchak I.L."/>
            <person name="Garbelotto M."/>
            <person name="Gijzen M."/>
            <person name="Gordon S.G."/>
            <person name="Govers F."/>
            <person name="Grunwald N.J."/>
            <person name="Huang W."/>
            <person name="Ivors K.L."/>
            <person name="Jones R.W."/>
            <person name="Kamoun S."/>
            <person name="Krampis K."/>
            <person name="Lamour K.H."/>
            <person name="Lee M.K."/>
            <person name="McDonald W.H."/>
            <person name="Medina M."/>
            <person name="Meijer H.J."/>
            <person name="Nordberg E.K."/>
            <person name="Maclean D.J."/>
            <person name="Ospina-Giraldo M.D."/>
            <person name="Morris P.F."/>
            <person name="Phuntumart V."/>
            <person name="Putnam N.H."/>
            <person name="Rash S."/>
            <person name="Rose J.K."/>
            <person name="Sakihama Y."/>
            <person name="Salamov A.A."/>
            <person name="Savidor A."/>
            <person name="Scheuring C.F."/>
            <person name="Smith B.M."/>
            <person name="Sobral B.W."/>
            <person name="Terry A."/>
            <person name="Torto-Alalibo T.A."/>
            <person name="Win J."/>
            <person name="Xu Z."/>
            <person name="Zhang H."/>
            <person name="Grigoriev I.V."/>
            <person name="Rokhsar D.S."/>
            <person name="Boore J.L."/>
        </authorList>
    </citation>
    <scope>NUCLEOTIDE SEQUENCE [LARGE SCALE GENOMIC DNA]</scope>
    <source>
        <strain evidence="1 2">P6497</strain>
    </source>
</reference>
<evidence type="ECO:0000313" key="2">
    <source>
        <dbReference type="Proteomes" id="UP000002640"/>
    </source>
</evidence>
<evidence type="ECO:0008006" key="3">
    <source>
        <dbReference type="Google" id="ProtNLM"/>
    </source>
</evidence>
<dbReference type="AlphaFoldDB" id="G4ZYA5"/>
<evidence type="ECO:0000313" key="1">
    <source>
        <dbReference type="EMBL" id="EGZ12717.1"/>
    </source>
</evidence>
<dbReference type="Gene3D" id="2.40.70.10">
    <property type="entry name" value="Acid Proteases"/>
    <property type="match status" value="1"/>
</dbReference>
<dbReference type="KEGG" id="psoj:PHYSODRAFT_412070"/>
<dbReference type="Proteomes" id="UP000002640">
    <property type="component" value="Unassembled WGS sequence"/>
</dbReference>
<dbReference type="EMBL" id="JH159157">
    <property type="protein sequence ID" value="EGZ12717.1"/>
    <property type="molecule type" value="Genomic_DNA"/>
</dbReference>
<sequence length="174" mass="19399">PDGGCLKCKGDHWLVRCPVATHEEKTNLLRQQHERRNCEKDERKKTAEAHQGVLTWTCEAGELNGVHSMPYCVDSGADISVISKTKLAELMAKDSVVRPVELNEEVDVKTAGGHFLRAKDYVEVRLQNNTAAYPVCLTTPVKCLIIDEEENEFINGKDVLATLGIDVDLQIEQL</sequence>